<evidence type="ECO:0000256" key="1">
    <source>
        <dbReference type="ARBA" id="ARBA00004651"/>
    </source>
</evidence>
<dbReference type="PANTHER" id="PTHR30250:SF11">
    <property type="entry name" value="O-ANTIGEN TRANSPORTER-RELATED"/>
    <property type="match status" value="1"/>
</dbReference>
<feature type="transmembrane region" description="Helical" evidence="6">
    <location>
        <begin position="139"/>
        <end position="156"/>
    </location>
</feature>
<keyword evidence="2" id="KW-1003">Cell membrane</keyword>
<evidence type="ECO:0000256" key="4">
    <source>
        <dbReference type="ARBA" id="ARBA00022989"/>
    </source>
</evidence>
<comment type="subcellular location">
    <subcellularLocation>
        <location evidence="1">Cell membrane</location>
        <topology evidence="1">Multi-pass membrane protein</topology>
    </subcellularLocation>
</comment>
<name>A0A9X7X889_STRDY</name>
<dbReference type="Proteomes" id="UP000347383">
    <property type="component" value="Chromosome"/>
</dbReference>
<feature type="transmembrane region" description="Helical" evidence="6">
    <location>
        <begin position="360"/>
        <end position="381"/>
    </location>
</feature>
<keyword evidence="4 6" id="KW-1133">Transmembrane helix</keyword>
<dbReference type="EMBL" id="CP033165">
    <property type="protein sequence ID" value="QGH01830.1"/>
    <property type="molecule type" value="Genomic_DNA"/>
</dbReference>
<feature type="transmembrane region" description="Helical" evidence="6">
    <location>
        <begin position="387"/>
        <end position="410"/>
    </location>
</feature>
<keyword evidence="3 6" id="KW-0812">Transmembrane</keyword>
<dbReference type="GO" id="GO:0005886">
    <property type="term" value="C:plasma membrane"/>
    <property type="evidence" value="ECO:0007669"/>
    <property type="project" value="UniProtKB-SubCell"/>
</dbReference>
<evidence type="ECO:0000256" key="3">
    <source>
        <dbReference type="ARBA" id="ARBA00022692"/>
    </source>
</evidence>
<evidence type="ECO:0000313" key="8">
    <source>
        <dbReference type="Proteomes" id="UP000347383"/>
    </source>
</evidence>
<feature type="transmembrane region" description="Helical" evidence="6">
    <location>
        <begin position="294"/>
        <end position="318"/>
    </location>
</feature>
<reference evidence="7 8" key="1">
    <citation type="submission" date="2018-10" db="EMBL/GenBank/DDBJ databases">
        <title>Comparative Genomics Analysis of the Streptococcus dysgalactiae subspecies dysgalactiae.</title>
        <authorList>
            <person name="Koh T.H."/>
            <person name="Abdul Rahman N."/>
            <person name="Sessions O.M."/>
        </authorList>
    </citation>
    <scope>NUCLEOTIDE SEQUENCE [LARGE SCALE GENOMIC DNA]</scope>
    <source>
        <strain evidence="7 8">DB60705-15</strain>
    </source>
</reference>
<evidence type="ECO:0000313" key="7">
    <source>
        <dbReference type="EMBL" id="QGH01830.1"/>
    </source>
</evidence>
<organism evidence="7 8">
    <name type="scientific">Streptococcus dysgalactiae subsp. dysgalactiae</name>
    <dbReference type="NCBI Taxonomy" id="99822"/>
    <lineage>
        <taxon>Bacteria</taxon>
        <taxon>Bacillati</taxon>
        <taxon>Bacillota</taxon>
        <taxon>Bacilli</taxon>
        <taxon>Lactobacillales</taxon>
        <taxon>Streptococcaceae</taxon>
        <taxon>Streptococcus</taxon>
    </lineage>
</organism>
<feature type="transmembrane region" description="Helical" evidence="6">
    <location>
        <begin position="330"/>
        <end position="348"/>
    </location>
</feature>
<gene>
    <name evidence="7" type="ORF">EA457_04335</name>
</gene>
<dbReference type="RefSeq" id="WP_154412779.1">
    <property type="nucleotide sequence ID" value="NZ_CP033165.1"/>
</dbReference>
<sequence>MNYKNQYIWNTLGTLASTALSLILLVIVSRLTAPYDADLFSISFTLSQQFLVIGLFGIRSYQSTDVLEEHHFEHYFYSRLITVSFMILTLVTYLGVSHFSIEKNVIITFMTLYRVCDAFSDLFQGDFQQKNRSDLSGKILFYRSLFSVLIFFIILITVNSLLIATVVMFLLNFVMIFALDIRYFFQNTSVSLTSKSQFPRFNFAEVKIILVNCFPLFINGFLITYIFNEPRLVIDKLLENGQLIEGMQRDFNILFMPTFVLNILILILRPMFTQLSLYRRNLEMASFFKLVKKVCAGLLIFIVLVLLLGDLIGIPVLSLVFNVSLSRYKLAFLILLLAGAFNLFSALIDNLMVIYRNQKYMIIVNVLTFLVSKLITLPLISKYQLLGASYSFLITMIVFFVLSATLFWVLNREFHKTSD</sequence>
<evidence type="ECO:0000256" key="6">
    <source>
        <dbReference type="SAM" id="Phobius"/>
    </source>
</evidence>
<feature type="transmembrane region" description="Helical" evidence="6">
    <location>
        <begin position="162"/>
        <end position="185"/>
    </location>
</feature>
<dbReference type="AlphaFoldDB" id="A0A9X7X889"/>
<proteinExistence type="predicted"/>
<feature type="transmembrane region" description="Helical" evidence="6">
    <location>
        <begin position="76"/>
        <end position="96"/>
    </location>
</feature>
<feature type="transmembrane region" description="Helical" evidence="6">
    <location>
        <begin position="253"/>
        <end position="273"/>
    </location>
</feature>
<feature type="transmembrane region" description="Helical" evidence="6">
    <location>
        <begin position="206"/>
        <end position="227"/>
    </location>
</feature>
<dbReference type="InterPro" id="IPR050833">
    <property type="entry name" value="Poly_Biosynth_Transport"/>
</dbReference>
<keyword evidence="5 6" id="KW-0472">Membrane</keyword>
<protein>
    <submittedName>
        <fullName evidence="7">Lipopolysaccharide biosynthesis protein</fullName>
    </submittedName>
</protein>
<evidence type="ECO:0000256" key="5">
    <source>
        <dbReference type="ARBA" id="ARBA00023136"/>
    </source>
</evidence>
<feature type="transmembrane region" description="Helical" evidence="6">
    <location>
        <begin position="6"/>
        <end position="27"/>
    </location>
</feature>
<evidence type="ECO:0000256" key="2">
    <source>
        <dbReference type="ARBA" id="ARBA00022475"/>
    </source>
</evidence>
<accession>A0A9X7X889</accession>
<dbReference type="PANTHER" id="PTHR30250">
    <property type="entry name" value="PST FAMILY PREDICTED COLANIC ACID TRANSPORTER"/>
    <property type="match status" value="1"/>
</dbReference>